<name>A0A2N9VQS7_9HYPH</name>
<dbReference type="KEGG" id="pht:BLM14_12025"/>
<organism evidence="1 2">
    <name type="scientific">Phyllobacterium zundukense</name>
    <dbReference type="NCBI Taxonomy" id="1867719"/>
    <lineage>
        <taxon>Bacteria</taxon>
        <taxon>Pseudomonadati</taxon>
        <taxon>Pseudomonadota</taxon>
        <taxon>Alphaproteobacteria</taxon>
        <taxon>Hyphomicrobiales</taxon>
        <taxon>Phyllobacteriaceae</taxon>
        <taxon>Phyllobacterium</taxon>
    </lineage>
</organism>
<protein>
    <submittedName>
        <fullName evidence="1">Uncharacterized protein</fullName>
    </submittedName>
</protein>
<keyword evidence="2" id="KW-1185">Reference proteome</keyword>
<accession>A0A2N9VQS7</accession>
<evidence type="ECO:0000313" key="1">
    <source>
        <dbReference type="EMBL" id="PIO41845.1"/>
    </source>
</evidence>
<sequence>MAANRVGYQILPASACAILATDFARAEETRGSFAEEFANRDNDRWRVSDGWSNGDHQNCVWYISLWASDTLTSWLATFPNPSTPVFARISWVIFTAEGTACQFPESVARSLQ</sequence>
<evidence type="ECO:0000313" key="2">
    <source>
        <dbReference type="Proteomes" id="UP000232163"/>
    </source>
</evidence>
<gene>
    <name evidence="1" type="ORF">B5P45_22465</name>
</gene>
<proteinExistence type="predicted"/>
<dbReference type="EMBL" id="MZMT01000053">
    <property type="protein sequence ID" value="PIO41845.1"/>
    <property type="molecule type" value="Genomic_DNA"/>
</dbReference>
<reference evidence="2" key="1">
    <citation type="journal article" date="2017" name="Int J Environ Stud">
        <title>Does the Miocene-Pliocene relict legume Oxytropis triphylla form nitrogen-fixing nodules with a combination of bacterial strains?</title>
        <authorList>
            <person name="Safronova V."/>
            <person name="Belimov A."/>
            <person name="Sazanova A."/>
            <person name="Kuznetsova I."/>
            <person name="Popova J."/>
            <person name="Andronov E."/>
            <person name="Verkhozina A."/>
            <person name="Tikhonovich I."/>
        </authorList>
    </citation>
    <scope>NUCLEOTIDE SEQUENCE [LARGE SCALE GENOMIC DNA]</scope>
    <source>
        <strain evidence="2">Tri-38</strain>
    </source>
</reference>
<comment type="caution">
    <text evidence="1">The sequence shown here is derived from an EMBL/GenBank/DDBJ whole genome shotgun (WGS) entry which is preliminary data.</text>
</comment>
<dbReference type="Proteomes" id="UP000232163">
    <property type="component" value="Unassembled WGS sequence"/>
</dbReference>
<dbReference type="AlphaFoldDB" id="A0A2N9VQS7"/>